<gene>
    <name evidence="2" type="ORF">Ate02nite_04450</name>
</gene>
<dbReference type="RefSeq" id="WP_203798073.1">
    <property type="nucleotide sequence ID" value="NZ_BOMY01000002.1"/>
</dbReference>
<dbReference type="GO" id="GO:0008168">
    <property type="term" value="F:methyltransferase activity"/>
    <property type="evidence" value="ECO:0007669"/>
    <property type="project" value="UniProtKB-KW"/>
</dbReference>
<dbReference type="InterPro" id="IPR029063">
    <property type="entry name" value="SAM-dependent_MTases_sf"/>
</dbReference>
<evidence type="ECO:0000259" key="1">
    <source>
        <dbReference type="Pfam" id="PF13649"/>
    </source>
</evidence>
<comment type="caution">
    <text evidence="2">The sequence shown here is derived from an EMBL/GenBank/DDBJ whole genome shotgun (WGS) entry which is preliminary data.</text>
</comment>
<dbReference type="GO" id="GO:0032259">
    <property type="term" value="P:methylation"/>
    <property type="evidence" value="ECO:0007669"/>
    <property type="project" value="UniProtKB-KW"/>
</dbReference>
<reference evidence="2" key="1">
    <citation type="submission" date="2021-01" db="EMBL/GenBank/DDBJ databases">
        <title>Whole genome shotgun sequence of Actinoplanes tereljensis NBRC 105297.</title>
        <authorList>
            <person name="Komaki H."/>
            <person name="Tamura T."/>
        </authorList>
    </citation>
    <scope>NUCLEOTIDE SEQUENCE</scope>
    <source>
        <strain evidence="2">NBRC 105297</strain>
    </source>
</reference>
<keyword evidence="2" id="KW-0808">Transferase</keyword>
<sequence>MTDYLDVNRANWDERASAHAASPGYPVSRMAEDPSYLSETVQFDVPLLGPLTDQRGIHLQCHIGTDTLSLARLGASMTGLDFSGKSLDEARKIAPDIRFVQSDVYDAVAAAGTGYDFVYTGVGALIWLPDIARWARVVASLLRPGGRLFIREGHPMLWTLDEEAPGSDLIVKYPYFEPAEPLIFSSDGTYVETDTEFSHTTTHEWNHGLGEIVSAVLDAGMTLTGLVEHQSVPWLALPGRMHELSGGEWQLTDNPDRLPHSYTLQAVKK</sequence>
<accession>A0A919NGG8</accession>
<keyword evidence="3" id="KW-1185">Reference proteome</keyword>
<dbReference type="Gene3D" id="3.40.50.150">
    <property type="entry name" value="Vaccinia Virus protein VP39"/>
    <property type="match status" value="1"/>
</dbReference>
<feature type="domain" description="Methyltransferase" evidence="1">
    <location>
        <begin position="60"/>
        <end position="146"/>
    </location>
</feature>
<dbReference type="Proteomes" id="UP000623608">
    <property type="component" value="Unassembled WGS sequence"/>
</dbReference>
<dbReference type="Pfam" id="PF13649">
    <property type="entry name" value="Methyltransf_25"/>
    <property type="match status" value="1"/>
</dbReference>
<evidence type="ECO:0000313" key="2">
    <source>
        <dbReference type="EMBL" id="GIF17715.1"/>
    </source>
</evidence>
<dbReference type="SUPFAM" id="SSF53335">
    <property type="entry name" value="S-adenosyl-L-methionine-dependent methyltransferases"/>
    <property type="match status" value="1"/>
</dbReference>
<proteinExistence type="predicted"/>
<organism evidence="2 3">
    <name type="scientific">Paractinoplanes tereljensis</name>
    <dbReference type="NCBI Taxonomy" id="571912"/>
    <lineage>
        <taxon>Bacteria</taxon>
        <taxon>Bacillati</taxon>
        <taxon>Actinomycetota</taxon>
        <taxon>Actinomycetes</taxon>
        <taxon>Micromonosporales</taxon>
        <taxon>Micromonosporaceae</taxon>
        <taxon>Paractinoplanes</taxon>
    </lineage>
</organism>
<dbReference type="CDD" id="cd02440">
    <property type="entry name" value="AdoMet_MTases"/>
    <property type="match status" value="1"/>
</dbReference>
<protein>
    <submittedName>
        <fullName evidence="2">Methyltransferase</fullName>
    </submittedName>
</protein>
<keyword evidence="2" id="KW-0489">Methyltransferase</keyword>
<name>A0A919NGG8_9ACTN</name>
<dbReference type="AlphaFoldDB" id="A0A919NGG8"/>
<evidence type="ECO:0000313" key="3">
    <source>
        <dbReference type="Proteomes" id="UP000623608"/>
    </source>
</evidence>
<dbReference type="InterPro" id="IPR041698">
    <property type="entry name" value="Methyltransf_25"/>
</dbReference>
<dbReference type="EMBL" id="BOMY01000002">
    <property type="protein sequence ID" value="GIF17715.1"/>
    <property type="molecule type" value="Genomic_DNA"/>
</dbReference>